<evidence type="ECO:0000256" key="1">
    <source>
        <dbReference type="ARBA" id="ARBA00023015"/>
    </source>
</evidence>
<dbReference type="PROSITE" id="PS50995">
    <property type="entry name" value="HTH_MARR_2"/>
    <property type="match status" value="1"/>
</dbReference>
<feature type="domain" description="HTH marR-type" evidence="4">
    <location>
        <begin position="11"/>
        <end position="145"/>
    </location>
</feature>
<accession>A0ABS7QJV5</accession>
<comment type="caution">
    <text evidence="5">The sequence shown here is derived from an EMBL/GenBank/DDBJ whole genome shotgun (WGS) entry which is preliminary data.</text>
</comment>
<dbReference type="PROSITE" id="PS01117">
    <property type="entry name" value="HTH_MARR_1"/>
    <property type="match status" value="1"/>
</dbReference>
<evidence type="ECO:0000256" key="3">
    <source>
        <dbReference type="ARBA" id="ARBA00023163"/>
    </source>
</evidence>
<dbReference type="InterPro" id="IPR039422">
    <property type="entry name" value="MarR/SlyA-like"/>
</dbReference>
<dbReference type="InterPro" id="IPR023187">
    <property type="entry name" value="Tscrpt_reg_MarR-type_CS"/>
</dbReference>
<dbReference type="SMART" id="SM00347">
    <property type="entry name" value="HTH_MARR"/>
    <property type="match status" value="1"/>
</dbReference>
<proteinExistence type="predicted"/>
<protein>
    <submittedName>
        <fullName evidence="5">MarR family transcriptional regulator</fullName>
    </submittedName>
</protein>
<dbReference type="SUPFAM" id="SSF46785">
    <property type="entry name" value="Winged helix' DNA-binding domain"/>
    <property type="match status" value="1"/>
</dbReference>
<dbReference type="InterPro" id="IPR000835">
    <property type="entry name" value="HTH_MarR-typ"/>
</dbReference>
<dbReference type="Proteomes" id="UP001198565">
    <property type="component" value="Unassembled WGS sequence"/>
</dbReference>
<dbReference type="Gene3D" id="1.10.10.10">
    <property type="entry name" value="Winged helix-like DNA-binding domain superfamily/Winged helix DNA-binding domain"/>
    <property type="match status" value="1"/>
</dbReference>
<dbReference type="PANTHER" id="PTHR33164:SF103">
    <property type="entry name" value="REGULATORY PROTEIN MARR"/>
    <property type="match status" value="1"/>
</dbReference>
<dbReference type="InterPro" id="IPR036388">
    <property type="entry name" value="WH-like_DNA-bd_sf"/>
</dbReference>
<gene>
    <name evidence="5" type="ORF">K7472_01215</name>
</gene>
<evidence type="ECO:0000313" key="5">
    <source>
        <dbReference type="EMBL" id="MBY8883464.1"/>
    </source>
</evidence>
<keyword evidence="1" id="KW-0805">Transcription regulation</keyword>
<keyword evidence="6" id="KW-1185">Reference proteome</keyword>
<keyword evidence="3" id="KW-0804">Transcription</keyword>
<evidence type="ECO:0000259" key="4">
    <source>
        <dbReference type="PROSITE" id="PS50995"/>
    </source>
</evidence>
<dbReference type="RefSeq" id="WP_222973073.1">
    <property type="nucleotide sequence ID" value="NZ_JAINVZ010000001.1"/>
</dbReference>
<organism evidence="5 6">
    <name type="scientific">Streptantibioticus parmotrematis</name>
    <dbReference type="NCBI Taxonomy" id="2873249"/>
    <lineage>
        <taxon>Bacteria</taxon>
        <taxon>Bacillati</taxon>
        <taxon>Actinomycetota</taxon>
        <taxon>Actinomycetes</taxon>
        <taxon>Kitasatosporales</taxon>
        <taxon>Streptomycetaceae</taxon>
        <taxon>Streptantibioticus</taxon>
    </lineage>
</organism>
<dbReference type="EMBL" id="JAINVZ010000001">
    <property type="protein sequence ID" value="MBY8883464.1"/>
    <property type="molecule type" value="Genomic_DNA"/>
</dbReference>
<evidence type="ECO:0000256" key="2">
    <source>
        <dbReference type="ARBA" id="ARBA00023125"/>
    </source>
</evidence>
<keyword evidence="2" id="KW-0238">DNA-binding</keyword>
<evidence type="ECO:0000313" key="6">
    <source>
        <dbReference type="Proteomes" id="UP001198565"/>
    </source>
</evidence>
<name>A0ABS7QJV5_9ACTN</name>
<dbReference type="PANTHER" id="PTHR33164">
    <property type="entry name" value="TRANSCRIPTIONAL REGULATOR, MARR FAMILY"/>
    <property type="match status" value="1"/>
</dbReference>
<dbReference type="InterPro" id="IPR036390">
    <property type="entry name" value="WH_DNA-bd_sf"/>
</dbReference>
<reference evidence="5 6" key="1">
    <citation type="submission" date="2021-08" db="EMBL/GenBank/DDBJ databases">
        <title>Streptomyces sp. PTM05 isolated from lichen.</title>
        <authorList>
            <person name="Somphong A."/>
            <person name="Phongsopitanun W."/>
            <person name="Tanasupawat S."/>
        </authorList>
    </citation>
    <scope>NUCLEOTIDE SEQUENCE [LARGE SCALE GENOMIC DNA]</scope>
    <source>
        <strain evidence="5 6">Ptm05</strain>
    </source>
</reference>
<dbReference type="Pfam" id="PF01047">
    <property type="entry name" value="MarR"/>
    <property type="match status" value="1"/>
</dbReference>
<sequence>MAAEPGTEPGSPDGVRELADAVRALASVWSRAPRRVSPRLSPLQLRVLEVTDAGPPLNMTGLAEALCTTSPAASRLCDRLEAAGLLDRLAHPDNRREILLTLTPAGRSLLAEVARRRQRDLDEVLAAMPEERRSDLARGLRSFHEVYAALPPRT</sequence>